<name>A0ABR9HZ58_9PSEU</name>
<reference evidence="1 2" key="1">
    <citation type="submission" date="2020-10" db="EMBL/GenBank/DDBJ databases">
        <title>Sequencing the genomes of 1000 actinobacteria strains.</title>
        <authorList>
            <person name="Klenk H.-P."/>
        </authorList>
    </citation>
    <scope>NUCLEOTIDE SEQUENCE [LARGE SCALE GENOMIC DNA]</scope>
    <source>
        <strain evidence="1 2">DSM 44653</strain>
    </source>
</reference>
<keyword evidence="2" id="KW-1185">Reference proteome</keyword>
<dbReference type="Proteomes" id="UP000631670">
    <property type="component" value="Unassembled WGS sequence"/>
</dbReference>
<accession>A0ABR9HZ58</accession>
<evidence type="ECO:0000313" key="1">
    <source>
        <dbReference type="EMBL" id="MBE1496206.1"/>
    </source>
</evidence>
<comment type="caution">
    <text evidence="1">The sequence shown here is derived from an EMBL/GenBank/DDBJ whole genome shotgun (WGS) entry which is preliminary data.</text>
</comment>
<sequence>MLIARHGEEPTPAVARLTALFETKLRAAGIHIPRPDSR</sequence>
<proteinExistence type="predicted"/>
<organism evidence="1 2">
    <name type="scientific">Amycolatopsis lexingtonensis</name>
    <dbReference type="NCBI Taxonomy" id="218822"/>
    <lineage>
        <taxon>Bacteria</taxon>
        <taxon>Bacillati</taxon>
        <taxon>Actinomycetota</taxon>
        <taxon>Actinomycetes</taxon>
        <taxon>Pseudonocardiales</taxon>
        <taxon>Pseudonocardiaceae</taxon>
        <taxon>Amycolatopsis</taxon>
    </lineage>
</organism>
<evidence type="ECO:0000313" key="2">
    <source>
        <dbReference type="Proteomes" id="UP000631670"/>
    </source>
</evidence>
<dbReference type="EMBL" id="JADBEG010000001">
    <property type="protein sequence ID" value="MBE1496206.1"/>
    <property type="molecule type" value="Genomic_DNA"/>
</dbReference>
<gene>
    <name evidence="1" type="ORF">H4696_003306</name>
</gene>
<protein>
    <submittedName>
        <fullName evidence="1">Uncharacterized protein</fullName>
    </submittedName>
</protein>